<name>A0ABM7FE99_9ACTN</name>
<accession>A0ABM7FE99</accession>
<protein>
    <submittedName>
        <fullName evidence="1">Uncharacterized protein</fullName>
    </submittedName>
</protein>
<organism evidence="1 2">
    <name type="scientific">Streptomyces graminofaciens</name>
    <dbReference type="NCBI Taxonomy" id="68212"/>
    <lineage>
        <taxon>Bacteria</taxon>
        <taxon>Bacillati</taxon>
        <taxon>Actinomycetota</taxon>
        <taxon>Actinomycetes</taxon>
        <taxon>Kitasatosporales</taxon>
        <taxon>Streptomycetaceae</taxon>
        <taxon>Streptomyces</taxon>
    </lineage>
</organism>
<reference evidence="1 2" key="1">
    <citation type="journal article" date="2010" name="ChemBioChem">
        <title>Cloning and characterization of the biosynthetic gene cluster of 16-membered macrolide antibiotic FD-891: involvement of a dual functional cytochrome P450 monooxygenase catalyzing epoxidation and hydroxylation.</title>
        <authorList>
            <person name="Kudo F."/>
            <person name="Motegi A."/>
            <person name="Mizoue K."/>
            <person name="Eguchi T."/>
        </authorList>
    </citation>
    <scope>NUCLEOTIDE SEQUENCE [LARGE SCALE GENOMIC DNA]</scope>
    <source>
        <strain evidence="1 2">A-8890</strain>
    </source>
</reference>
<reference evidence="1 2" key="2">
    <citation type="journal article" date="2023" name="ChemBioChem">
        <title>Acyltransferase Domain Exchange between Two Independent Type I Polyketide Synthases in the Same Producer Strain of Macrolide Antibiotics.</title>
        <authorList>
            <person name="Kudo F."/>
            <person name="Kishikawa K."/>
            <person name="Tsuboi K."/>
            <person name="Kido T."/>
            <person name="Usui T."/>
            <person name="Hashimoto J."/>
            <person name="Shin-Ya K."/>
            <person name="Miyanaga A."/>
            <person name="Eguchi T."/>
        </authorList>
    </citation>
    <scope>NUCLEOTIDE SEQUENCE [LARGE SCALE GENOMIC DNA]</scope>
    <source>
        <strain evidence="1 2">A-8890</strain>
    </source>
</reference>
<dbReference type="Proteomes" id="UP001321542">
    <property type="component" value="Chromosome"/>
</dbReference>
<gene>
    <name evidence="1" type="ORF">SGFS_057920</name>
</gene>
<evidence type="ECO:0000313" key="2">
    <source>
        <dbReference type="Proteomes" id="UP001321542"/>
    </source>
</evidence>
<sequence length="73" mass="7443">MRGKGKAADEGEGRGLGRHLAGGSVVRVAGLGAALGWGQAVRAFGRSMQGGRGRGSRLRRRAGPCGLWGTRGL</sequence>
<proteinExistence type="predicted"/>
<dbReference type="EMBL" id="AP018448">
    <property type="protein sequence ID" value="BBC34498.1"/>
    <property type="molecule type" value="Genomic_DNA"/>
</dbReference>
<keyword evidence="2" id="KW-1185">Reference proteome</keyword>
<evidence type="ECO:0000313" key="1">
    <source>
        <dbReference type="EMBL" id="BBC34498.1"/>
    </source>
</evidence>